<dbReference type="AlphaFoldDB" id="A0A8B6G2Z3"/>
<dbReference type="GO" id="GO:0005886">
    <property type="term" value="C:plasma membrane"/>
    <property type="evidence" value="ECO:0007669"/>
    <property type="project" value="TreeGrafter"/>
</dbReference>
<evidence type="ECO:0000256" key="7">
    <source>
        <dbReference type="SAM" id="Phobius"/>
    </source>
</evidence>
<dbReference type="PANTHER" id="PTHR11640:SF31">
    <property type="entry name" value="IRREGULAR CHIASM C-ROUGHEST PROTEIN-RELATED"/>
    <property type="match status" value="1"/>
</dbReference>
<reference evidence="9" key="1">
    <citation type="submission" date="2018-11" db="EMBL/GenBank/DDBJ databases">
        <authorList>
            <person name="Alioto T."/>
            <person name="Alioto T."/>
        </authorList>
    </citation>
    <scope>NUCLEOTIDE SEQUENCE</scope>
</reference>
<feature type="domain" description="Ig-like" evidence="8">
    <location>
        <begin position="380"/>
        <end position="454"/>
    </location>
</feature>
<dbReference type="InterPro" id="IPR007110">
    <property type="entry name" value="Ig-like_dom"/>
</dbReference>
<dbReference type="Pfam" id="PF08205">
    <property type="entry name" value="C2-set_2"/>
    <property type="match status" value="1"/>
</dbReference>
<keyword evidence="3" id="KW-1015">Disulfide bond</keyword>
<dbReference type="GO" id="GO:0050839">
    <property type="term" value="F:cell adhesion molecule binding"/>
    <property type="evidence" value="ECO:0007669"/>
    <property type="project" value="TreeGrafter"/>
</dbReference>
<dbReference type="PROSITE" id="PS50835">
    <property type="entry name" value="IG_LIKE"/>
    <property type="match status" value="5"/>
</dbReference>
<dbReference type="GO" id="GO:0098609">
    <property type="term" value="P:cell-cell adhesion"/>
    <property type="evidence" value="ECO:0007669"/>
    <property type="project" value="TreeGrafter"/>
</dbReference>
<keyword evidence="2 7" id="KW-0472">Membrane</keyword>
<organism evidence="9 10">
    <name type="scientific">Mytilus galloprovincialis</name>
    <name type="common">Mediterranean mussel</name>
    <dbReference type="NCBI Taxonomy" id="29158"/>
    <lineage>
        <taxon>Eukaryota</taxon>
        <taxon>Metazoa</taxon>
        <taxon>Spiralia</taxon>
        <taxon>Lophotrochozoa</taxon>
        <taxon>Mollusca</taxon>
        <taxon>Bivalvia</taxon>
        <taxon>Autobranchia</taxon>
        <taxon>Pteriomorphia</taxon>
        <taxon>Mytilida</taxon>
        <taxon>Mytiloidea</taxon>
        <taxon>Mytilidae</taxon>
        <taxon>Mytilinae</taxon>
        <taxon>Mytilus</taxon>
    </lineage>
</organism>
<keyword evidence="7" id="KW-0812">Transmembrane</keyword>
<feature type="domain" description="Ig-like" evidence="8">
    <location>
        <begin position="47"/>
        <end position="151"/>
    </location>
</feature>
<feature type="compositionally biased region" description="Polar residues" evidence="6">
    <location>
        <begin position="716"/>
        <end position="735"/>
    </location>
</feature>
<dbReference type="Gene3D" id="2.60.40.10">
    <property type="entry name" value="Immunoglobulins"/>
    <property type="match status" value="6"/>
</dbReference>
<accession>A0A8B6G2Z3</accession>
<proteinExistence type="predicted"/>
<dbReference type="Proteomes" id="UP000596742">
    <property type="component" value="Unassembled WGS sequence"/>
</dbReference>
<dbReference type="InterPro" id="IPR036179">
    <property type="entry name" value="Ig-like_dom_sf"/>
</dbReference>
<evidence type="ECO:0000259" key="8">
    <source>
        <dbReference type="PROSITE" id="PS50835"/>
    </source>
</evidence>
<keyword evidence="5" id="KW-0393">Immunoglobulin domain</keyword>
<dbReference type="Pfam" id="PF13927">
    <property type="entry name" value="Ig_3"/>
    <property type="match status" value="4"/>
</dbReference>
<dbReference type="SMART" id="SM00409">
    <property type="entry name" value="IG"/>
    <property type="match status" value="5"/>
</dbReference>
<keyword evidence="4" id="KW-0325">Glycoprotein</keyword>
<evidence type="ECO:0000256" key="3">
    <source>
        <dbReference type="ARBA" id="ARBA00023157"/>
    </source>
</evidence>
<dbReference type="PANTHER" id="PTHR11640">
    <property type="entry name" value="NEPHRIN"/>
    <property type="match status" value="1"/>
</dbReference>
<dbReference type="InterPro" id="IPR003599">
    <property type="entry name" value="Ig_sub"/>
</dbReference>
<dbReference type="Pfam" id="PF07679">
    <property type="entry name" value="I-set"/>
    <property type="match status" value="1"/>
</dbReference>
<dbReference type="InterPro" id="IPR013783">
    <property type="entry name" value="Ig-like_fold"/>
</dbReference>
<dbReference type="EMBL" id="UYJE01007778">
    <property type="protein sequence ID" value="VDI57906.1"/>
    <property type="molecule type" value="Genomic_DNA"/>
</dbReference>
<dbReference type="SUPFAM" id="SSF48726">
    <property type="entry name" value="Immunoglobulin"/>
    <property type="match status" value="6"/>
</dbReference>
<dbReference type="InterPro" id="IPR013162">
    <property type="entry name" value="CD80_C2-set"/>
</dbReference>
<dbReference type="GO" id="GO:0005911">
    <property type="term" value="C:cell-cell junction"/>
    <property type="evidence" value="ECO:0007669"/>
    <property type="project" value="TreeGrafter"/>
</dbReference>
<feature type="domain" description="Ig-like" evidence="8">
    <location>
        <begin position="475"/>
        <end position="567"/>
    </location>
</feature>
<dbReference type="SMART" id="SM00408">
    <property type="entry name" value="IGc2"/>
    <property type="match status" value="5"/>
</dbReference>
<sequence length="838" mass="91445">MEIVISDADLNFKRGIILFDPLSSLQMSSNLSDTFFVTFFTDYETVPTTYVEPRQYTATVGDASFQIQCLVTATPGATSWYWTFQPVGGSQQTIAQGTNDNQYIVDNSGTNPYLTVKSIALNEAGIYTCYATNSAGTSDGANNPSSRHTLTVTGAVPTTNVEPRQYTATVGDASFQIHCLVTATPGASSWYWTFQPVGGSQQTIAQGTNDNQYTVDNSGTNPYLTIKSITLNEAGIYTCYATNSAGTSDGANNPSSRHTLTVTGGGLDITVSRSTYSAIAGDSIVTILCNINGTPPAIAWDWTKTSITGGNSEIISQGTNNARRQVVSSATKPNLNIYSITENDEGIYRCRASNGKQQYISDPITLKVQEASLRKVPGEPQTKSALEVKEGRTVMLTCSSTGGNPAPSVVWLKDGLLISTGSNSSIVGNVTTTTLTFVTTSHDNLEVYECQADNDFLQRPLVKTTYLHFSPSNKPPGQPIITGSQRYDLGDTVTLSCSSTGGNPIPTVNWLRDDNVITTGISRFSGSEVTRITLTFVAGLEDHLEVFECQAHNDYLQNPLASTTYIELYFAPRVPTLTGPSTLISGSSGKWTCSSANGYPAPTLSMRIQDRQYTNEITVLQSYDIIDKSYTVAGTLNLVPSIDKTGQDLCCDVIYLFGNNDPQSTCLQLTINDEDEDNIIIYVVIGILAMLVLFVVLLVVMIRYRIGREKGKDNSNSKYVSQQAAISNQQDTTDNSTHRDRDRDNEGLDSNRREMHVYNTSQDNVEYSHYSTIPADHVFVDPNHTHPSILKQNSTNLQQDTTYLEPEHYILLTLDNVYLEPDQTYFQPISGNSMTSTT</sequence>
<evidence type="ECO:0000256" key="5">
    <source>
        <dbReference type="ARBA" id="ARBA00023319"/>
    </source>
</evidence>
<evidence type="ECO:0000313" key="9">
    <source>
        <dbReference type="EMBL" id="VDI57906.1"/>
    </source>
</evidence>
<dbReference type="InterPro" id="IPR051275">
    <property type="entry name" value="Cell_adhesion_signaling"/>
</dbReference>
<evidence type="ECO:0000256" key="1">
    <source>
        <dbReference type="ARBA" id="ARBA00004479"/>
    </source>
</evidence>
<feature type="transmembrane region" description="Helical" evidence="7">
    <location>
        <begin position="679"/>
        <end position="702"/>
    </location>
</feature>
<evidence type="ECO:0000313" key="10">
    <source>
        <dbReference type="Proteomes" id="UP000596742"/>
    </source>
</evidence>
<dbReference type="InterPro" id="IPR013098">
    <property type="entry name" value="Ig_I-set"/>
</dbReference>
<feature type="region of interest" description="Disordered" evidence="6">
    <location>
        <begin position="711"/>
        <end position="754"/>
    </location>
</feature>
<keyword evidence="7" id="KW-1133">Transmembrane helix</keyword>
<feature type="compositionally biased region" description="Basic and acidic residues" evidence="6">
    <location>
        <begin position="736"/>
        <end position="754"/>
    </location>
</feature>
<protein>
    <recommendedName>
        <fullName evidence="8">Ig-like domain-containing protein</fullName>
    </recommendedName>
</protein>
<feature type="domain" description="Ig-like" evidence="8">
    <location>
        <begin position="254"/>
        <end position="361"/>
    </location>
</feature>
<gene>
    <name evidence="9" type="ORF">MGAL_10B077325</name>
</gene>
<comment type="caution">
    <text evidence="9">The sequence shown here is derived from an EMBL/GenBank/DDBJ whole genome shotgun (WGS) entry which is preliminary data.</text>
</comment>
<evidence type="ECO:0000256" key="2">
    <source>
        <dbReference type="ARBA" id="ARBA00023136"/>
    </source>
</evidence>
<dbReference type="CDD" id="cd00096">
    <property type="entry name" value="Ig"/>
    <property type="match status" value="3"/>
</dbReference>
<name>A0A8B6G2Z3_MYTGA</name>
<evidence type="ECO:0000256" key="6">
    <source>
        <dbReference type="SAM" id="MobiDB-lite"/>
    </source>
</evidence>
<dbReference type="InterPro" id="IPR003598">
    <property type="entry name" value="Ig_sub2"/>
</dbReference>
<comment type="subcellular location">
    <subcellularLocation>
        <location evidence="1">Membrane</location>
        <topology evidence="1">Single-pass type I membrane protein</topology>
    </subcellularLocation>
</comment>
<feature type="domain" description="Ig-like" evidence="8">
    <location>
        <begin position="157"/>
        <end position="244"/>
    </location>
</feature>
<evidence type="ECO:0000256" key="4">
    <source>
        <dbReference type="ARBA" id="ARBA00023180"/>
    </source>
</evidence>
<keyword evidence="10" id="KW-1185">Reference proteome</keyword>